<reference evidence="1" key="2">
    <citation type="journal article" date="2018" name="PLoS ONE">
        <title>A novel Badnavirus discovered from Betula sp. affected by birch leaf roll disease.</title>
        <authorList>
            <person name="Rumbou A."/>
            <person name="Candresse T."/>
            <person name="Marais A."/>
            <person name="Theil S."/>
            <person name="Langer J."/>
            <person name="Jalkanen R."/>
            <person name="Buettner C."/>
        </authorList>
    </citation>
    <scope>NUCLEOTIDE SEQUENCE</scope>
    <source>
        <strain evidence="2">BpubFin407501</strain>
        <strain evidence="1">BpubFin407507</strain>
    </source>
</reference>
<name>A0A2L0W0M6_9VIRU</name>
<evidence type="ECO:0000313" key="2">
    <source>
        <dbReference type="EMBL" id="AVA17856.1"/>
    </source>
</evidence>
<accession>A0A2L0W0M6</accession>
<protein>
    <submittedName>
        <fullName evidence="1">ORF2</fullName>
    </submittedName>
</protein>
<dbReference type="EMBL" id="MG686419">
    <property type="protein sequence ID" value="AVA17851.1"/>
    <property type="molecule type" value="Genomic_DNA"/>
</dbReference>
<reference evidence="3" key="1">
    <citation type="journal article" date="2018" name="PLoS ONE">
        <title>A novel badnavirus discovered from Betula sp. affected by birch leaf-roll disease.</title>
        <authorList>
            <person name="Rumbou A."/>
            <person name="Candresse T."/>
            <person name="Marais A."/>
            <person name="Theil S."/>
            <person name="Langer J."/>
            <person name="Jalkanen R."/>
            <person name="Buettner C."/>
        </authorList>
    </citation>
    <scope>NUCLEOTIDE SEQUENCE [LARGE SCALE GENOMIC DNA]</scope>
</reference>
<dbReference type="KEGG" id="vg:41701722"/>
<dbReference type="EMBL" id="MG686420">
    <property type="protein sequence ID" value="AVA17856.1"/>
    <property type="molecule type" value="Genomic_DNA"/>
</dbReference>
<sequence>MAKSIQSTLDSEEYQRTLDATKVYTEKNVGVGLSRQDVVVQSSLENFKVVIAQNNSLIHLVTTLARRVNDQRDWITTLEQKVDRLTLAVEKGKTPEVALPDDILEGLIDRFSGIAIKGGSGQKKKIQTSQSYHVKKDPYEILREEQAKLKEKK</sequence>
<organism evidence="1 3">
    <name type="scientific">Birch leaf roll-associated virus</name>
    <dbReference type="NCBI Taxonomy" id="2057979"/>
    <lineage>
        <taxon>Viruses</taxon>
        <taxon>Riboviria</taxon>
        <taxon>Pararnavirae</taxon>
        <taxon>Artverviricota</taxon>
        <taxon>Revtraviricetes</taxon>
        <taxon>Ortervirales</taxon>
        <taxon>Caulimoviridae</taxon>
        <taxon>Badnavirus</taxon>
        <taxon>Badnavirus volubetulae</taxon>
    </lineage>
</organism>
<keyword evidence="3" id="KW-1185">Reference proteome</keyword>
<evidence type="ECO:0000313" key="3">
    <source>
        <dbReference type="Proteomes" id="UP000290700"/>
    </source>
</evidence>
<proteinExistence type="predicted"/>
<dbReference type="Proteomes" id="UP000290700">
    <property type="component" value="Segment"/>
</dbReference>
<dbReference type="GeneID" id="41701722"/>
<evidence type="ECO:0000313" key="1">
    <source>
        <dbReference type="EMBL" id="AVA17851.1"/>
    </source>
</evidence>
<gene>
    <name evidence="1" type="primary">BLRaV_gp2</name>
</gene>
<dbReference type="RefSeq" id="YP_009552736.1">
    <property type="nucleotide sequence ID" value="NC_040635.1"/>
</dbReference>